<evidence type="ECO:0000313" key="3">
    <source>
        <dbReference type="Proteomes" id="UP000054560"/>
    </source>
</evidence>
<dbReference type="OrthoDB" id="193931at2759"/>
<name>A0A0L0F1D9_9EUKA</name>
<gene>
    <name evidence="2" type="ORF">SARC_16995</name>
</gene>
<dbReference type="Proteomes" id="UP000054560">
    <property type="component" value="Unassembled WGS sequence"/>
</dbReference>
<feature type="non-terminal residue" evidence="2">
    <location>
        <position position="1"/>
    </location>
</feature>
<dbReference type="Gene3D" id="3.30.200.20">
    <property type="entry name" value="Phosphorylase Kinase, domain 1"/>
    <property type="match status" value="1"/>
</dbReference>
<keyword evidence="3" id="KW-1185">Reference proteome</keyword>
<dbReference type="PANTHER" id="PTHR24347">
    <property type="entry name" value="SERINE/THREONINE-PROTEIN KINASE"/>
    <property type="match status" value="1"/>
</dbReference>
<organism evidence="2 3">
    <name type="scientific">Sphaeroforma arctica JP610</name>
    <dbReference type="NCBI Taxonomy" id="667725"/>
    <lineage>
        <taxon>Eukaryota</taxon>
        <taxon>Ichthyosporea</taxon>
        <taxon>Ichthyophonida</taxon>
        <taxon>Sphaeroforma</taxon>
    </lineage>
</organism>
<accession>A0A0L0F1D9</accession>
<protein>
    <recommendedName>
        <fullName evidence="1">Protein kinase domain-containing protein</fullName>
    </recommendedName>
</protein>
<feature type="domain" description="Protein kinase" evidence="1">
    <location>
        <begin position="1"/>
        <end position="53"/>
    </location>
</feature>
<dbReference type="InterPro" id="IPR000719">
    <property type="entry name" value="Prot_kinase_dom"/>
</dbReference>
<sequence length="53" mass="6221">GKEDMIETEVSIARRAKHPNIVQMYDMYDTPDKLYLVMEMVEGGELFDRIVDQ</sequence>
<feature type="non-terminal residue" evidence="2">
    <location>
        <position position="53"/>
    </location>
</feature>
<proteinExistence type="predicted"/>
<evidence type="ECO:0000259" key="1">
    <source>
        <dbReference type="PROSITE" id="PS50011"/>
    </source>
</evidence>
<dbReference type="STRING" id="667725.A0A0L0F1D9"/>
<dbReference type="Pfam" id="PF00069">
    <property type="entry name" value="Pkinase"/>
    <property type="match status" value="1"/>
</dbReference>
<dbReference type="EMBL" id="KQ251066">
    <property type="protein sequence ID" value="KNC70476.1"/>
    <property type="molecule type" value="Genomic_DNA"/>
</dbReference>
<dbReference type="SUPFAM" id="SSF56112">
    <property type="entry name" value="Protein kinase-like (PK-like)"/>
    <property type="match status" value="1"/>
</dbReference>
<reference evidence="2 3" key="1">
    <citation type="submission" date="2011-02" db="EMBL/GenBank/DDBJ databases">
        <title>The Genome Sequence of Sphaeroforma arctica JP610.</title>
        <authorList>
            <consortium name="The Broad Institute Genome Sequencing Platform"/>
            <person name="Russ C."/>
            <person name="Cuomo C."/>
            <person name="Young S.K."/>
            <person name="Zeng Q."/>
            <person name="Gargeya S."/>
            <person name="Alvarado L."/>
            <person name="Berlin A."/>
            <person name="Chapman S.B."/>
            <person name="Chen Z."/>
            <person name="Freedman E."/>
            <person name="Gellesch M."/>
            <person name="Goldberg J."/>
            <person name="Griggs A."/>
            <person name="Gujja S."/>
            <person name="Heilman E."/>
            <person name="Heiman D."/>
            <person name="Howarth C."/>
            <person name="Mehta T."/>
            <person name="Neiman D."/>
            <person name="Pearson M."/>
            <person name="Roberts A."/>
            <person name="Saif S."/>
            <person name="Shea T."/>
            <person name="Shenoy N."/>
            <person name="Sisk P."/>
            <person name="Stolte C."/>
            <person name="Sykes S."/>
            <person name="White J."/>
            <person name="Yandava C."/>
            <person name="Burger G."/>
            <person name="Gray M.W."/>
            <person name="Holland P.W.H."/>
            <person name="King N."/>
            <person name="Lang F.B.F."/>
            <person name="Roger A.J."/>
            <person name="Ruiz-Trillo I."/>
            <person name="Haas B."/>
            <person name="Nusbaum C."/>
            <person name="Birren B."/>
        </authorList>
    </citation>
    <scope>NUCLEOTIDE SEQUENCE [LARGE SCALE GENOMIC DNA]</scope>
    <source>
        <strain evidence="2 3">JP610</strain>
    </source>
</reference>
<dbReference type="InterPro" id="IPR011009">
    <property type="entry name" value="Kinase-like_dom_sf"/>
</dbReference>
<dbReference type="AlphaFoldDB" id="A0A0L0F1D9"/>
<dbReference type="GeneID" id="25917499"/>
<dbReference type="PROSITE" id="PS50011">
    <property type="entry name" value="PROTEIN_KINASE_DOM"/>
    <property type="match status" value="1"/>
</dbReference>
<evidence type="ECO:0000313" key="2">
    <source>
        <dbReference type="EMBL" id="KNC70476.1"/>
    </source>
</evidence>
<dbReference type="RefSeq" id="XP_014144378.1">
    <property type="nucleotide sequence ID" value="XM_014288903.1"/>
</dbReference>
<dbReference type="eggNOG" id="KOG0032">
    <property type="taxonomic scope" value="Eukaryota"/>
</dbReference>
<dbReference type="GO" id="GO:0004672">
    <property type="term" value="F:protein kinase activity"/>
    <property type="evidence" value="ECO:0007669"/>
    <property type="project" value="InterPro"/>
</dbReference>
<dbReference type="GO" id="GO:0005524">
    <property type="term" value="F:ATP binding"/>
    <property type="evidence" value="ECO:0007669"/>
    <property type="project" value="InterPro"/>
</dbReference>